<dbReference type="Proteomes" id="UP000319267">
    <property type="component" value="Unassembled WGS sequence"/>
</dbReference>
<reference evidence="2 3" key="1">
    <citation type="submission" date="2017-05" db="EMBL/GenBank/DDBJ databases">
        <authorList>
            <person name="Varghese N."/>
            <person name="Submissions S."/>
        </authorList>
    </citation>
    <scope>NUCLEOTIDE SEQUENCE [LARGE SCALE GENOMIC DNA]</scope>
    <source>
        <strain evidence="2 3">DSM 29982</strain>
    </source>
</reference>
<dbReference type="RefSeq" id="WP_111377920.1">
    <property type="nucleotide sequence ID" value="NZ_CP043612.1"/>
</dbReference>
<feature type="transmembrane region" description="Helical" evidence="1">
    <location>
        <begin position="124"/>
        <end position="144"/>
    </location>
</feature>
<feature type="transmembrane region" description="Helical" evidence="1">
    <location>
        <begin position="164"/>
        <end position="181"/>
    </location>
</feature>
<organism evidence="2 3">
    <name type="scientific">Flavobacterium nitrogenifigens</name>
    <dbReference type="NCBI Taxonomy" id="1617283"/>
    <lineage>
        <taxon>Bacteria</taxon>
        <taxon>Pseudomonadati</taxon>
        <taxon>Bacteroidota</taxon>
        <taxon>Flavobacteriia</taxon>
        <taxon>Flavobacteriales</taxon>
        <taxon>Flavobacteriaceae</taxon>
        <taxon>Flavobacterium</taxon>
    </lineage>
</organism>
<evidence type="ECO:0000313" key="2">
    <source>
        <dbReference type="EMBL" id="SMO34768.1"/>
    </source>
</evidence>
<evidence type="ECO:0000313" key="3">
    <source>
        <dbReference type="Proteomes" id="UP000319267"/>
    </source>
</evidence>
<protein>
    <submittedName>
        <fullName evidence="2">Uncharacterized protein</fullName>
    </submittedName>
</protein>
<name>A0A521AJ34_9FLAO</name>
<accession>A0A521AJ34</accession>
<keyword evidence="1" id="KW-1133">Transmembrane helix</keyword>
<keyword evidence="1" id="KW-0472">Membrane</keyword>
<dbReference type="AlphaFoldDB" id="A0A521AJ34"/>
<evidence type="ECO:0000256" key="1">
    <source>
        <dbReference type="SAM" id="Phobius"/>
    </source>
</evidence>
<dbReference type="EMBL" id="FXTQ01000001">
    <property type="protein sequence ID" value="SMO34768.1"/>
    <property type="molecule type" value="Genomic_DNA"/>
</dbReference>
<feature type="transmembrane region" description="Helical" evidence="1">
    <location>
        <begin position="22"/>
        <end position="45"/>
    </location>
</feature>
<sequence>MEIFKAIIEFIKDNSIKKLSKFFIFLTVVIFFVFADNIFGFSYYYNLNNKLSQIEKVSNILNNSTLDFATRNELSQIRKDIIGRKTLKDDIISAWRKISFTDSNDKILNELNSSSKIRNSTIEFISINYFWIFLFIFMPLYAFINPFSEFFLEEYFIIIGRANIYGSFIILFIFCIFTYSYNF</sequence>
<proteinExistence type="predicted"/>
<gene>
    <name evidence="2" type="ORF">SAMN06265220_101191</name>
</gene>
<keyword evidence="3" id="KW-1185">Reference proteome</keyword>
<dbReference type="OrthoDB" id="1454688at2"/>
<keyword evidence="1" id="KW-0812">Transmembrane</keyword>